<comment type="caution">
    <text evidence="2">The sequence shown here is derived from an EMBL/GenBank/DDBJ whole genome shotgun (WGS) entry which is preliminary data.</text>
</comment>
<proteinExistence type="predicted"/>
<dbReference type="RefSeq" id="XP_016646502.1">
    <property type="nucleotide sequence ID" value="XM_016783302.1"/>
</dbReference>
<protein>
    <submittedName>
        <fullName evidence="2">Uncharacterized protein</fullName>
    </submittedName>
</protein>
<name>A0A084GH91_PSEDA</name>
<dbReference type="VEuPathDB" id="FungiDB:SAPIO_CDS0549"/>
<dbReference type="AlphaFoldDB" id="A0A084GH91"/>
<feature type="compositionally biased region" description="Low complexity" evidence="1">
    <location>
        <begin position="39"/>
        <end position="50"/>
    </location>
</feature>
<dbReference type="OrthoDB" id="3902588at2759"/>
<feature type="compositionally biased region" description="Basic residues" evidence="1">
    <location>
        <begin position="61"/>
        <end position="73"/>
    </location>
</feature>
<feature type="compositionally biased region" description="Polar residues" evidence="1">
    <location>
        <begin position="99"/>
        <end position="120"/>
    </location>
</feature>
<accession>A0A084GH91</accession>
<organism evidence="2 3">
    <name type="scientific">Pseudallescheria apiosperma</name>
    <name type="common">Scedosporium apiospermum</name>
    <dbReference type="NCBI Taxonomy" id="563466"/>
    <lineage>
        <taxon>Eukaryota</taxon>
        <taxon>Fungi</taxon>
        <taxon>Dikarya</taxon>
        <taxon>Ascomycota</taxon>
        <taxon>Pezizomycotina</taxon>
        <taxon>Sordariomycetes</taxon>
        <taxon>Hypocreomycetidae</taxon>
        <taxon>Microascales</taxon>
        <taxon>Microascaceae</taxon>
        <taxon>Scedosporium</taxon>
    </lineage>
</organism>
<evidence type="ECO:0000313" key="3">
    <source>
        <dbReference type="Proteomes" id="UP000028545"/>
    </source>
</evidence>
<reference evidence="2 3" key="1">
    <citation type="journal article" date="2014" name="Genome Announc.">
        <title>Draft genome sequence of the pathogenic fungus Scedosporium apiospermum.</title>
        <authorList>
            <person name="Vandeputte P."/>
            <person name="Ghamrawi S."/>
            <person name="Rechenmann M."/>
            <person name="Iltis A."/>
            <person name="Giraud S."/>
            <person name="Fleury M."/>
            <person name="Thornton C."/>
            <person name="Delhaes L."/>
            <person name="Meyer W."/>
            <person name="Papon N."/>
            <person name="Bouchara J.P."/>
        </authorList>
    </citation>
    <scope>NUCLEOTIDE SEQUENCE [LARGE SCALE GENOMIC DNA]</scope>
    <source>
        <strain evidence="2 3">IHEM 14462</strain>
    </source>
</reference>
<feature type="region of interest" description="Disordered" evidence="1">
    <location>
        <begin position="1"/>
        <end position="120"/>
    </location>
</feature>
<feature type="compositionally biased region" description="Basic and acidic residues" evidence="1">
    <location>
        <begin position="8"/>
        <end position="38"/>
    </location>
</feature>
<evidence type="ECO:0000313" key="2">
    <source>
        <dbReference type="EMBL" id="KEZ46703.1"/>
    </source>
</evidence>
<dbReference type="OMA" id="WEDEGCV"/>
<dbReference type="HOGENOM" id="CLU_024652_1_0_1"/>
<gene>
    <name evidence="2" type="ORF">SAPIO_CDS0549</name>
</gene>
<dbReference type="EMBL" id="JOWA01000022">
    <property type="protein sequence ID" value="KEZ46703.1"/>
    <property type="molecule type" value="Genomic_DNA"/>
</dbReference>
<dbReference type="KEGG" id="sapo:SAPIO_CDS0549"/>
<sequence>MFDVIWTDPDRQLVGEHRAKKETAREQQKARDKLEGKRSSPPTRGSTSSGEKSYGFFGSRSLKKAAGPRRAKRPSTPTSYADRTPTADDGQRRHARHQWNLNTAPSMPTLRPSSNHSSEAAFSQCDPFFENGDASYPSSSRDSVASKWTDQTGMSTLSASATSVAESIKSTKSSVVQTLGPSSFITPLSPTWASAFKPNNPEAWRPPEEWNYNPPDAEPTRPKRLKRTEPREVVHEEEAISLDLHGIGREIEMMAAADPIIILQRLCEAWGNSSDIGLYKEVEMEKKRWMLFALHNMDPTVDTSRPSTQQIPMERVQKVLVLHETQVPGGTLHITLIDPMPVASSLGPRMRAWLEEHLLLNLERNFRCVNPGKLFPIWLADCGLRAEGSTITTAKFSAVPRELSQEQRGLSGQPLPNDKDLKTELRGVVGRMLWKEVWGSYIEVDTWWWDEPDCVEECIKSGTHWEYSLIEAVKLT</sequence>
<evidence type="ECO:0000256" key="1">
    <source>
        <dbReference type="SAM" id="MobiDB-lite"/>
    </source>
</evidence>
<keyword evidence="3" id="KW-1185">Reference proteome</keyword>
<dbReference type="GeneID" id="27718701"/>
<feature type="region of interest" description="Disordered" evidence="1">
    <location>
        <begin position="205"/>
        <end position="232"/>
    </location>
</feature>
<dbReference type="Proteomes" id="UP000028545">
    <property type="component" value="Unassembled WGS sequence"/>
</dbReference>